<evidence type="ECO:0000313" key="14">
    <source>
        <dbReference type="Proteomes" id="UP000775877"/>
    </source>
</evidence>
<feature type="domain" description="Penicillin-binding protein transpeptidase" evidence="11">
    <location>
        <begin position="422"/>
        <end position="676"/>
    </location>
</feature>
<comment type="caution">
    <text evidence="13">The sequence shown here is derived from an EMBL/GenBank/DDBJ whole genome shotgun (WGS) entry which is preliminary data.</text>
</comment>
<keyword evidence="3" id="KW-0328">Glycosyltransferase</keyword>
<dbReference type="PANTHER" id="PTHR32282:SF33">
    <property type="entry name" value="PEPTIDOGLYCAN GLYCOSYLTRANSFERASE"/>
    <property type="match status" value="1"/>
</dbReference>
<evidence type="ECO:0000256" key="9">
    <source>
        <dbReference type="SAM" id="MobiDB-lite"/>
    </source>
</evidence>
<keyword evidence="10" id="KW-0812">Transmembrane</keyword>
<feature type="domain" description="Glycosyl transferase family 51" evidence="12">
    <location>
        <begin position="111"/>
        <end position="292"/>
    </location>
</feature>
<evidence type="ECO:0000256" key="8">
    <source>
        <dbReference type="ARBA" id="ARBA00049902"/>
    </source>
</evidence>
<dbReference type="Gene3D" id="1.10.3810.10">
    <property type="entry name" value="Biosynthetic peptidoglycan transglycosylase-like"/>
    <property type="match status" value="1"/>
</dbReference>
<dbReference type="InterPro" id="IPR050396">
    <property type="entry name" value="Glycosyltr_51/Transpeptidase"/>
</dbReference>
<dbReference type="EMBL" id="JAGQLJ010000013">
    <property type="protein sequence ID" value="MCA9380779.1"/>
    <property type="molecule type" value="Genomic_DNA"/>
</dbReference>
<dbReference type="Pfam" id="PF00905">
    <property type="entry name" value="Transpeptidase"/>
    <property type="match status" value="1"/>
</dbReference>
<dbReference type="InterPro" id="IPR001460">
    <property type="entry name" value="PCN-bd_Tpept"/>
</dbReference>
<keyword evidence="5" id="KW-0378">Hydrolase</keyword>
<evidence type="ECO:0000256" key="5">
    <source>
        <dbReference type="ARBA" id="ARBA00022801"/>
    </source>
</evidence>
<reference evidence="13" key="2">
    <citation type="journal article" date="2021" name="Microbiome">
        <title>Successional dynamics and alternative stable states in a saline activated sludge microbial community over 9 years.</title>
        <authorList>
            <person name="Wang Y."/>
            <person name="Ye J."/>
            <person name="Ju F."/>
            <person name="Liu L."/>
            <person name="Boyd J.A."/>
            <person name="Deng Y."/>
            <person name="Parks D.H."/>
            <person name="Jiang X."/>
            <person name="Yin X."/>
            <person name="Woodcroft B.J."/>
            <person name="Tyson G.W."/>
            <person name="Hugenholtz P."/>
            <person name="Polz M.F."/>
            <person name="Zhang T."/>
        </authorList>
    </citation>
    <scope>NUCLEOTIDE SEQUENCE</scope>
    <source>
        <strain evidence="13">HKST-UBA13</strain>
    </source>
</reference>
<dbReference type="InterPro" id="IPR036950">
    <property type="entry name" value="PBP_transglycosylase"/>
</dbReference>
<dbReference type="SUPFAM" id="SSF53955">
    <property type="entry name" value="Lysozyme-like"/>
    <property type="match status" value="1"/>
</dbReference>
<dbReference type="Pfam" id="PF00912">
    <property type="entry name" value="Transgly"/>
    <property type="match status" value="1"/>
</dbReference>
<dbReference type="Proteomes" id="UP000775877">
    <property type="component" value="Unassembled WGS sequence"/>
</dbReference>
<proteinExistence type="predicted"/>
<dbReference type="GO" id="GO:0008955">
    <property type="term" value="F:peptidoglycan glycosyltransferase activity"/>
    <property type="evidence" value="ECO:0007669"/>
    <property type="project" value="UniProtKB-EC"/>
</dbReference>
<dbReference type="AlphaFoldDB" id="A0A955L103"/>
<dbReference type="InterPro" id="IPR012338">
    <property type="entry name" value="Beta-lactam/transpept-like"/>
</dbReference>
<dbReference type="InterPro" id="IPR001264">
    <property type="entry name" value="Glyco_trans_51"/>
</dbReference>
<dbReference type="EC" id="2.4.99.28" evidence="7"/>
<evidence type="ECO:0000259" key="12">
    <source>
        <dbReference type="Pfam" id="PF00912"/>
    </source>
</evidence>
<reference evidence="13" key="1">
    <citation type="submission" date="2020-04" db="EMBL/GenBank/DDBJ databases">
        <authorList>
            <person name="Zhang T."/>
        </authorList>
    </citation>
    <scope>NUCLEOTIDE SEQUENCE</scope>
    <source>
        <strain evidence="13">HKST-UBA13</strain>
    </source>
</reference>
<gene>
    <name evidence="13" type="ORF">KC678_00755</name>
</gene>
<evidence type="ECO:0000256" key="6">
    <source>
        <dbReference type="ARBA" id="ARBA00023268"/>
    </source>
</evidence>
<protein>
    <recommendedName>
        <fullName evidence="7">peptidoglycan glycosyltransferase</fullName>
        <ecNumber evidence="7">2.4.99.28</ecNumber>
    </recommendedName>
</protein>
<evidence type="ECO:0000256" key="4">
    <source>
        <dbReference type="ARBA" id="ARBA00022679"/>
    </source>
</evidence>
<evidence type="ECO:0000256" key="10">
    <source>
        <dbReference type="SAM" id="Phobius"/>
    </source>
</evidence>
<keyword evidence="1" id="KW-0121">Carboxypeptidase</keyword>
<organism evidence="13 14">
    <name type="scientific">Candidatus Dojkabacteria bacterium</name>
    <dbReference type="NCBI Taxonomy" id="2099670"/>
    <lineage>
        <taxon>Bacteria</taxon>
        <taxon>Candidatus Dojkabacteria</taxon>
    </lineage>
</organism>
<dbReference type="GO" id="GO:0004180">
    <property type="term" value="F:carboxypeptidase activity"/>
    <property type="evidence" value="ECO:0007669"/>
    <property type="project" value="UniProtKB-KW"/>
</dbReference>
<comment type="catalytic activity">
    <reaction evidence="8">
        <text>[GlcNAc-(1-&gt;4)-Mur2Ac(oyl-L-Ala-gamma-D-Glu-L-Lys-D-Ala-D-Ala)](n)-di-trans,octa-cis-undecaprenyl diphosphate + beta-D-GlcNAc-(1-&gt;4)-Mur2Ac(oyl-L-Ala-gamma-D-Glu-L-Lys-D-Ala-D-Ala)-di-trans,octa-cis-undecaprenyl diphosphate = [GlcNAc-(1-&gt;4)-Mur2Ac(oyl-L-Ala-gamma-D-Glu-L-Lys-D-Ala-D-Ala)](n+1)-di-trans,octa-cis-undecaprenyl diphosphate + di-trans,octa-cis-undecaprenyl diphosphate + H(+)</text>
        <dbReference type="Rhea" id="RHEA:23708"/>
        <dbReference type="Rhea" id="RHEA-COMP:9602"/>
        <dbReference type="Rhea" id="RHEA-COMP:9603"/>
        <dbReference type="ChEBI" id="CHEBI:15378"/>
        <dbReference type="ChEBI" id="CHEBI:58405"/>
        <dbReference type="ChEBI" id="CHEBI:60033"/>
        <dbReference type="ChEBI" id="CHEBI:78435"/>
        <dbReference type="EC" id="2.4.99.28"/>
    </reaction>
</comment>
<dbReference type="GO" id="GO:0006508">
    <property type="term" value="P:proteolysis"/>
    <property type="evidence" value="ECO:0007669"/>
    <property type="project" value="UniProtKB-KW"/>
</dbReference>
<evidence type="ECO:0000256" key="1">
    <source>
        <dbReference type="ARBA" id="ARBA00022645"/>
    </source>
</evidence>
<dbReference type="InterPro" id="IPR023346">
    <property type="entry name" value="Lysozyme-like_dom_sf"/>
</dbReference>
<evidence type="ECO:0000256" key="7">
    <source>
        <dbReference type="ARBA" id="ARBA00044770"/>
    </source>
</evidence>
<evidence type="ECO:0000256" key="2">
    <source>
        <dbReference type="ARBA" id="ARBA00022670"/>
    </source>
</evidence>
<keyword evidence="2" id="KW-0645">Protease</keyword>
<feature type="region of interest" description="Disordered" evidence="9">
    <location>
        <begin position="1"/>
        <end position="41"/>
    </location>
</feature>
<evidence type="ECO:0000256" key="3">
    <source>
        <dbReference type="ARBA" id="ARBA00022676"/>
    </source>
</evidence>
<feature type="transmembrane region" description="Helical" evidence="10">
    <location>
        <begin position="56"/>
        <end position="79"/>
    </location>
</feature>
<dbReference type="SUPFAM" id="SSF56601">
    <property type="entry name" value="beta-lactamase/transpeptidase-like"/>
    <property type="match status" value="1"/>
</dbReference>
<evidence type="ECO:0000259" key="11">
    <source>
        <dbReference type="Pfam" id="PF00905"/>
    </source>
</evidence>
<keyword evidence="6" id="KW-0511">Multifunctional enzyme</keyword>
<keyword evidence="10" id="KW-1133">Transmembrane helix</keyword>
<accession>A0A955L103</accession>
<sequence length="1030" mass="113270">MTKTVKLSSKSRSRRPGTRSSSFKRTAGSAGRRVSNFKSSLSTTKRQQEIRKYAKVALIIIAIILIGMLGGTIYAFSWLQGLNDSLPTVDEVFPDPPISSIIYDRKGTQLYKVIGDVNSDPVNIDEIPERVKWPFIAAEDESFYKHDGFDTAAILRCGINIAKSGGSDFCGGSTITQQLIKITALRDVQSKVERKIQELFMATKVEQANTKDDILGMYLTVTSYGSNIVGIQSASRFYFDKDPKDLTLAEAAILASIVQNPSYLSPTQPYDGDTESSQERVKQRQLYVLGQIQENKDEINDQIETNERQKAKEEGVEFKPEEVEYFTDEMIADARDQVLEYKPPFATDIKAGHFVNFALKELQEKNYKNGEEPFTEEDLHNGGYRIYTTLDYDLQQIAEKYAAFGGNNYLGYNVHNAAVMTTIPKTGEILTMAGSKSFTGDSEGCDENGANCLFNPEVNVLATLQSPGSTNKAMAYYLAYVMGITYPGDFLPDVPISIGGYTPKNWNGGYDGIDGTTTRQMLRRSRNIPALILTEAIGVHTYLETSREFGYTTYEDESQFGHSVAIGGTAIYPYEHVAAFGVFATQGDYTPVESILRIEDSQGNIIYEADPEPKEVGSAQGAFLLNQTLLNNENLSWDGRDIAAKTGTSESNIDSSVVAWTPDMVTMAWVGNNNNEPTNPYYGYASIVVSPWLRDYLREIGGSEYFQARTPFERPGFITRGGGSCNSDGQCIGLESDWMISNIDYKSYITQKEVYVCSDQQDKLARDIDIALGLAVKKTFKQYRMPAPTWQSFLDAFVAKNGGNNSAVPTEYCDIDRSGLSNGPVITYGNISADTNTLSVSMKAYSVSSQIDYVDVIMDGNKVGSVTSGFPDFSKDFNIKKYNFTSGQAYSVRIIAYDLDGKSDSFDDKIIIGNSGSQQGSNNLSFTFLEATTGTLNYSDISQGTAYNVRVQYNGSVPLQSVTLILSNLTVGTVQNITMVDQGGGVYLHSAPGSQIPNQNAVYEYTVQGVTQSGTTFQSTAPGTIEIVAN</sequence>
<dbReference type="PANTHER" id="PTHR32282">
    <property type="entry name" value="BINDING PROTEIN TRANSPEPTIDASE, PUTATIVE-RELATED"/>
    <property type="match status" value="1"/>
</dbReference>
<dbReference type="Gene3D" id="3.40.710.10">
    <property type="entry name" value="DD-peptidase/beta-lactamase superfamily"/>
    <property type="match status" value="1"/>
</dbReference>
<dbReference type="GO" id="GO:0008658">
    <property type="term" value="F:penicillin binding"/>
    <property type="evidence" value="ECO:0007669"/>
    <property type="project" value="InterPro"/>
</dbReference>
<keyword evidence="4" id="KW-0808">Transferase</keyword>
<name>A0A955L103_9BACT</name>
<evidence type="ECO:0000313" key="13">
    <source>
        <dbReference type="EMBL" id="MCA9380779.1"/>
    </source>
</evidence>
<keyword evidence="10" id="KW-0472">Membrane</keyword>